<evidence type="ECO:0000259" key="5">
    <source>
        <dbReference type="PROSITE" id="PS50977"/>
    </source>
</evidence>
<dbReference type="PANTHER" id="PTHR47506:SF6">
    <property type="entry name" value="HTH-TYPE TRANSCRIPTIONAL REPRESSOR NEMR"/>
    <property type="match status" value="1"/>
</dbReference>
<dbReference type="InterPro" id="IPR001647">
    <property type="entry name" value="HTH_TetR"/>
</dbReference>
<dbReference type="EMBL" id="JBHSJO010000003">
    <property type="protein sequence ID" value="MFC5020389.1"/>
    <property type="molecule type" value="Genomic_DNA"/>
</dbReference>
<dbReference type="Pfam" id="PF21935">
    <property type="entry name" value="TetR_C_45"/>
    <property type="match status" value="1"/>
</dbReference>
<dbReference type="InterPro" id="IPR047923">
    <property type="entry name" value="ArpA-like"/>
</dbReference>
<dbReference type="SUPFAM" id="SSF48498">
    <property type="entry name" value="Tetracyclin repressor-like, C-terminal domain"/>
    <property type="match status" value="1"/>
</dbReference>
<feature type="DNA-binding region" description="H-T-H motif" evidence="4">
    <location>
        <begin position="33"/>
        <end position="52"/>
    </location>
</feature>
<keyword evidence="7" id="KW-1185">Reference proteome</keyword>
<dbReference type="PROSITE" id="PS50977">
    <property type="entry name" value="HTH_TETR_2"/>
    <property type="match status" value="1"/>
</dbReference>
<protein>
    <submittedName>
        <fullName evidence="6">ScbR family autoregulator-binding transcription factor</fullName>
    </submittedName>
</protein>
<organism evidence="6 7">
    <name type="scientific">Streptomyces lienomycini</name>
    <dbReference type="NCBI Taxonomy" id="284035"/>
    <lineage>
        <taxon>Bacteria</taxon>
        <taxon>Bacillati</taxon>
        <taxon>Actinomycetota</taxon>
        <taxon>Actinomycetes</taxon>
        <taxon>Kitasatosporales</taxon>
        <taxon>Streptomycetaceae</taxon>
        <taxon>Streptomyces</taxon>
    </lineage>
</organism>
<name>A0ABV9X4G1_9ACTN</name>
<dbReference type="PRINTS" id="PR00455">
    <property type="entry name" value="HTHTETR"/>
</dbReference>
<feature type="domain" description="HTH tetR-type" evidence="5">
    <location>
        <begin position="10"/>
        <end position="70"/>
    </location>
</feature>
<evidence type="ECO:0000256" key="1">
    <source>
        <dbReference type="ARBA" id="ARBA00023015"/>
    </source>
</evidence>
<reference evidence="7" key="1">
    <citation type="journal article" date="2019" name="Int. J. Syst. Evol. Microbiol.">
        <title>The Global Catalogue of Microorganisms (GCM) 10K type strain sequencing project: providing services to taxonomists for standard genome sequencing and annotation.</title>
        <authorList>
            <consortium name="The Broad Institute Genomics Platform"/>
            <consortium name="The Broad Institute Genome Sequencing Center for Infectious Disease"/>
            <person name="Wu L."/>
            <person name="Ma J."/>
        </authorList>
    </citation>
    <scope>NUCLEOTIDE SEQUENCE [LARGE SCALE GENOMIC DNA]</scope>
    <source>
        <strain evidence="7">CGMCC 4.1542</strain>
    </source>
</reference>
<dbReference type="InterPro" id="IPR054126">
    <property type="entry name" value="CprB_TetR_C"/>
</dbReference>
<gene>
    <name evidence="6" type="ORF">ACFPRC_36860</name>
</gene>
<dbReference type="InterPro" id="IPR009057">
    <property type="entry name" value="Homeodomain-like_sf"/>
</dbReference>
<dbReference type="RefSeq" id="WP_328661919.1">
    <property type="nucleotide sequence ID" value="NZ_BAAATN010000022.1"/>
</dbReference>
<evidence type="ECO:0000256" key="3">
    <source>
        <dbReference type="ARBA" id="ARBA00023163"/>
    </source>
</evidence>
<evidence type="ECO:0000256" key="4">
    <source>
        <dbReference type="PROSITE-ProRule" id="PRU00335"/>
    </source>
</evidence>
<comment type="caution">
    <text evidence="6">The sequence shown here is derived from an EMBL/GenBank/DDBJ whole genome shotgun (WGS) entry which is preliminary data.</text>
</comment>
<accession>A0ABV9X4G1</accession>
<sequence>MRQPKQQRAVETREGILHAAAELFDEMGYAGAGINRILERAGATAGSLYFHFDSKEGLARAVMNRQSERILPLLESQGLQRLVDITLLWSRQLQTDVVLRAGVRLTTEAGILGMGEAATPYAAWVQVMEDCLLAAGDRGELQAGVETAPLAEHLVATCTGMQLLSEAAGNDRADLPQRTQRMWQLLLPGIAVPATVVRLDLDPRRAEALEQSEPVSG</sequence>
<dbReference type="Gene3D" id="1.10.357.10">
    <property type="entry name" value="Tetracycline Repressor, domain 2"/>
    <property type="match status" value="1"/>
</dbReference>
<dbReference type="SUPFAM" id="SSF46689">
    <property type="entry name" value="Homeodomain-like"/>
    <property type="match status" value="1"/>
</dbReference>
<proteinExistence type="predicted"/>
<dbReference type="InterPro" id="IPR036271">
    <property type="entry name" value="Tet_transcr_reg_TetR-rel_C_sf"/>
</dbReference>
<evidence type="ECO:0000313" key="7">
    <source>
        <dbReference type="Proteomes" id="UP001595855"/>
    </source>
</evidence>
<dbReference type="NCBIfam" id="NF041196">
    <property type="entry name" value="ScbR_bind_reg"/>
    <property type="match status" value="1"/>
</dbReference>
<dbReference type="Proteomes" id="UP001595855">
    <property type="component" value="Unassembled WGS sequence"/>
</dbReference>
<evidence type="ECO:0000256" key="2">
    <source>
        <dbReference type="ARBA" id="ARBA00023125"/>
    </source>
</evidence>
<keyword evidence="3" id="KW-0804">Transcription</keyword>
<keyword evidence="2 4" id="KW-0238">DNA-binding</keyword>
<dbReference type="Pfam" id="PF00440">
    <property type="entry name" value="TetR_N"/>
    <property type="match status" value="1"/>
</dbReference>
<dbReference type="PANTHER" id="PTHR47506">
    <property type="entry name" value="TRANSCRIPTIONAL REGULATORY PROTEIN"/>
    <property type="match status" value="1"/>
</dbReference>
<evidence type="ECO:0000313" key="6">
    <source>
        <dbReference type="EMBL" id="MFC5020389.1"/>
    </source>
</evidence>
<keyword evidence="1" id="KW-0805">Transcription regulation</keyword>